<proteinExistence type="predicted"/>
<dbReference type="SMART" id="SM00028">
    <property type="entry name" value="TPR"/>
    <property type="match status" value="4"/>
</dbReference>
<dbReference type="Gene3D" id="1.25.40.10">
    <property type="entry name" value="Tetratricopeptide repeat domain"/>
    <property type="match status" value="3"/>
</dbReference>
<organism evidence="3 4">
    <name type="scientific">Dyella marensis</name>
    <dbReference type="NCBI Taxonomy" id="500610"/>
    <lineage>
        <taxon>Bacteria</taxon>
        <taxon>Pseudomonadati</taxon>
        <taxon>Pseudomonadota</taxon>
        <taxon>Gammaproteobacteria</taxon>
        <taxon>Lysobacterales</taxon>
        <taxon>Rhodanobacteraceae</taxon>
        <taxon>Dyella</taxon>
    </lineage>
</organism>
<dbReference type="InterPro" id="IPR019734">
    <property type="entry name" value="TPR_rpt"/>
</dbReference>
<evidence type="ECO:0000313" key="3">
    <source>
        <dbReference type="EMBL" id="SFF58163.1"/>
    </source>
</evidence>
<protein>
    <recommendedName>
        <fullName evidence="5">Tetratricopeptide repeat-containing protein</fullName>
    </recommendedName>
</protein>
<keyword evidence="2" id="KW-1133">Transmembrane helix</keyword>
<keyword evidence="2" id="KW-0472">Membrane</keyword>
<dbReference type="RefSeq" id="WP_026636833.1">
    <property type="nucleotide sequence ID" value="NZ_FONH01000032.1"/>
</dbReference>
<feature type="region of interest" description="Disordered" evidence="1">
    <location>
        <begin position="1"/>
        <end position="67"/>
    </location>
</feature>
<dbReference type="STRING" id="500610.SAMN02799615_04261"/>
<reference evidence="4" key="1">
    <citation type="submission" date="2016-10" db="EMBL/GenBank/DDBJ databases">
        <authorList>
            <person name="Varghese N."/>
            <person name="Submissions S."/>
        </authorList>
    </citation>
    <scope>NUCLEOTIDE SEQUENCE [LARGE SCALE GENOMIC DNA]</scope>
    <source>
        <strain evidence="4">UNC178MFTsu3.1</strain>
    </source>
</reference>
<dbReference type="Proteomes" id="UP000199477">
    <property type="component" value="Unassembled WGS sequence"/>
</dbReference>
<feature type="compositionally biased region" description="Basic and acidic residues" evidence="1">
    <location>
        <begin position="1"/>
        <end position="14"/>
    </location>
</feature>
<evidence type="ECO:0000256" key="1">
    <source>
        <dbReference type="SAM" id="MobiDB-lite"/>
    </source>
</evidence>
<dbReference type="EMBL" id="FONH01000032">
    <property type="protein sequence ID" value="SFF58163.1"/>
    <property type="molecule type" value="Genomic_DNA"/>
</dbReference>
<evidence type="ECO:0008006" key="5">
    <source>
        <dbReference type="Google" id="ProtNLM"/>
    </source>
</evidence>
<evidence type="ECO:0000313" key="4">
    <source>
        <dbReference type="Proteomes" id="UP000199477"/>
    </source>
</evidence>
<dbReference type="InterPro" id="IPR011990">
    <property type="entry name" value="TPR-like_helical_dom_sf"/>
</dbReference>
<keyword evidence="2" id="KW-0812">Transmembrane</keyword>
<sequence>MNGRRDQHESDPQGRTEPTLGNLDQLDAGSAREQRPPDDGLPKVTLDAGQRRAAAASHSRDARPGSGSRRGWIWPLLLLVAIGVGVTFYLQQDRVRGMLPTTELNDVLGRAEQALHDGRLDGNDGTSARELFEAARALEPDNDRARDGLRKVGLAEVAKADAALAAGKTDEAEQATNAARELLGGGSDVDRLAQAIAKARGANFEAGALVDQAQQAMSAGRPADAGALYKRILAADPGNAVAAHGLDKVGDALAAQVHKDIDAGDRAAAGADVDRLAALLPNYGELPALRAALVQDQKEDDGQLSEAIRLGQAALRAGRITGTGSDTALAHFKDALALDPDNAQAKAGLGQVAQALVVQANAALDSGDAAQASRLLDQATELAPKSAELAAARAHLGDASRHPGSGGMVPGELPQADAQAQLTPQQTAELAQLVRQAEAAARGGKVMLPPGESAYDLYRRALAIDGNDEAARRGLQELPSTVVQQFNQALSGGNLQQAGERLNDLADLAPGEAGQAELRQRLANAWMDQAEEHLGAGDRPGAAQALEHARKLAPGNPRLSSITARLQGGG</sequence>
<name>A0A1I2JVN8_9GAMM</name>
<dbReference type="SUPFAM" id="SSF48452">
    <property type="entry name" value="TPR-like"/>
    <property type="match status" value="2"/>
</dbReference>
<evidence type="ECO:0000256" key="2">
    <source>
        <dbReference type="SAM" id="Phobius"/>
    </source>
</evidence>
<feature type="compositionally biased region" description="Basic and acidic residues" evidence="1">
    <location>
        <begin position="30"/>
        <end position="41"/>
    </location>
</feature>
<accession>A0A1I2JVN8</accession>
<feature type="transmembrane region" description="Helical" evidence="2">
    <location>
        <begin position="72"/>
        <end position="90"/>
    </location>
</feature>
<keyword evidence="4" id="KW-1185">Reference proteome</keyword>
<gene>
    <name evidence="3" type="ORF">SAMN02799615_04261</name>
</gene>
<dbReference type="AlphaFoldDB" id="A0A1I2JVN8"/>